<evidence type="ECO:0000313" key="2">
    <source>
        <dbReference type="Proteomes" id="UP000695022"/>
    </source>
</evidence>
<name>A0ABM1EMR5_PRICU</name>
<dbReference type="Pfam" id="PF13432">
    <property type="entry name" value="TPR_16"/>
    <property type="match status" value="1"/>
</dbReference>
<organism evidence="2 3">
    <name type="scientific">Priapulus caudatus</name>
    <name type="common">Priapulid worm</name>
    <dbReference type="NCBI Taxonomy" id="37621"/>
    <lineage>
        <taxon>Eukaryota</taxon>
        <taxon>Metazoa</taxon>
        <taxon>Ecdysozoa</taxon>
        <taxon>Scalidophora</taxon>
        <taxon>Priapulida</taxon>
        <taxon>Priapulimorpha</taxon>
        <taxon>Priapulimorphida</taxon>
        <taxon>Priapulidae</taxon>
        <taxon>Priapulus</taxon>
    </lineage>
</organism>
<evidence type="ECO:0000256" key="1">
    <source>
        <dbReference type="SAM" id="MobiDB-lite"/>
    </source>
</evidence>
<dbReference type="Pfam" id="PF14559">
    <property type="entry name" value="TPR_19"/>
    <property type="match status" value="1"/>
</dbReference>
<dbReference type="InterPro" id="IPR011990">
    <property type="entry name" value="TPR-like_helical_dom_sf"/>
</dbReference>
<evidence type="ECO:0000313" key="3">
    <source>
        <dbReference type="RefSeq" id="XP_014673486.1"/>
    </source>
</evidence>
<accession>A0ABM1EMR5</accession>
<dbReference type="GeneID" id="106813781"/>
<reference evidence="3" key="1">
    <citation type="submission" date="2025-08" db="UniProtKB">
        <authorList>
            <consortium name="RefSeq"/>
        </authorList>
    </citation>
    <scope>IDENTIFICATION</scope>
</reference>
<feature type="compositionally biased region" description="Polar residues" evidence="1">
    <location>
        <begin position="203"/>
        <end position="217"/>
    </location>
</feature>
<gene>
    <name evidence="3" type="primary">LOC106813781</name>
</gene>
<feature type="region of interest" description="Disordered" evidence="1">
    <location>
        <begin position="261"/>
        <end position="280"/>
    </location>
</feature>
<dbReference type="SUPFAM" id="SSF48452">
    <property type="entry name" value="TPR-like"/>
    <property type="match status" value="1"/>
</dbReference>
<sequence length="784" mass="85586">MADDQLVPLEGACSIVPGLEESICLDDTVHNTPVEIETDTDTIENVSLSENDGDMQSEDKDAVGGILAVIPALPKQVGRLVGNAPEVVTFQDEDISYIVQPCGGHASAQAPSPTLDAPVTRGLHEREEEDDDDLYPGTEIVAGDAGICVFSDRPRVEAEGSMSQTSGDVGDDQEDGDVSLDARVGSNTEIDDTSGHLQEENTEQSGNVEQSGDNSSENDQDTARSLPMQMLQDDHGFESQAIGSPASKPDLCKYFSKSDSVVTPRHPTLESQQSVLSEVNPEGEKSVSDFFRMPQNATDDTEGLAFFDSAAADDVRERRRTLSQTSTGSGFSPPMPAETSATWLNSMATVSEVDRSQDAWIPSEQTRQTLVAMATSLPGSYFPDQDSLTMPGVIVEDLMGDPVRDLVERFMGEHEAVKRTSLIQDRLTADVDGLVQLINRGNYRAAVDLTAQLLATHGQGPGKSGHLTTNTPDTLQLWFLRMALLMRLGQYNSAEVEIESFGDMDRPDIYYDYYQDAYNCRRGSIVPFSLRLLHAQLPQYVHKPQDSLDRLYAMHAVVKKIGKNLAAGFSEDGSQCELSVDSRKASEDLWAGREVRLLYSIAHALLAVKDYNLAIQVYEQLVARDSEHAVKLWGGIGRLYLQIGCLANAEESFDLADAQDKDPTPSSRCGRLMNRAYMQVAHNSFSEALWLFREAAQADANNISAVNNVAVCLLYLGRLKEAIATLEELVHCNPAVNTHEGAVFNLCTLYELESSRALTKKQALLDLVSKHQGDGFAISSLKMA</sequence>
<dbReference type="Proteomes" id="UP000695022">
    <property type="component" value="Unplaced"/>
</dbReference>
<proteinExistence type="predicted"/>
<dbReference type="PANTHER" id="PTHR21581">
    <property type="entry name" value="D-ALANYL-D-ALANINE CARBOXYPEPTIDASE"/>
    <property type="match status" value="1"/>
</dbReference>
<dbReference type="SMART" id="SM00028">
    <property type="entry name" value="TPR"/>
    <property type="match status" value="4"/>
</dbReference>
<feature type="region of interest" description="Disordered" evidence="1">
    <location>
        <begin position="157"/>
        <end position="222"/>
    </location>
</feature>
<dbReference type="InterPro" id="IPR019734">
    <property type="entry name" value="TPR_rpt"/>
</dbReference>
<dbReference type="PANTHER" id="PTHR21581:SF6">
    <property type="entry name" value="TRAFFICKING PROTEIN PARTICLE COMPLEX SUBUNIT 12"/>
    <property type="match status" value="1"/>
</dbReference>
<keyword evidence="2" id="KW-1185">Reference proteome</keyword>
<feature type="compositionally biased region" description="Acidic residues" evidence="1">
    <location>
        <begin position="169"/>
        <end position="178"/>
    </location>
</feature>
<dbReference type="RefSeq" id="XP_014673486.1">
    <property type="nucleotide sequence ID" value="XM_014818000.1"/>
</dbReference>
<protein>
    <submittedName>
        <fullName evidence="3">Trafficking protein particle complex subunit 12-like isoform X1</fullName>
    </submittedName>
</protein>
<dbReference type="Gene3D" id="1.25.40.10">
    <property type="entry name" value="Tetratricopeptide repeat domain"/>
    <property type="match status" value="1"/>
</dbReference>